<organism evidence="4 5">
    <name type="scientific">Edaphochlamys debaryana</name>
    <dbReference type="NCBI Taxonomy" id="47281"/>
    <lineage>
        <taxon>Eukaryota</taxon>
        <taxon>Viridiplantae</taxon>
        <taxon>Chlorophyta</taxon>
        <taxon>core chlorophytes</taxon>
        <taxon>Chlorophyceae</taxon>
        <taxon>CS clade</taxon>
        <taxon>Chlamydomonadales</taxon>
        <taxon>Chlamydomonadales incertae sedis</taxon>
        <taxon>Edaphochlamys</taxon>
    </lineage>
</organism>
<evidence type="ECO:0000313" key="5">
    <source>
        <dbReference type="Proteomes" id="UP000612055"/>
    </source>
</evidence>
<dbReference type="Proteomes" id="UP000612055">
    <property type="component" value="Unassembled WGS sequence"/>
</dbReference>
<evidence type="ECO:0000256" key="1">
    <source>
        <dbReference type="SAM" id="Phobius"/>
    </source>
</evidence>
<dbReference type="PANTHER" id="PTHR37735">
    <property type="entry name" value="OS08G0567000 PROTEIN"/>
    <property type="match status" value="1"/>
</dbReference>
<feature type="signal peptide" evidence="2">
    <location>
        <begin position="1"/>
        <end position="20"/>
    </location>
</feature>
<dbReference type="InterPro" id="IPR056696">
    <property type="entry name" value="DUF7794"/>
</dbReference>
<evidence type="ECO:0000313" key="4">
    <source>
        <dbReference type="EMBL" id="KAG2491316.1"/>
    </source>
</evidence>
<accession>A0A835XZJ8</accession>
<feature type="domain" description="DUF7794" evidence="3">
    <location>
        <begin position="172"/>
        <end position="267"/>
    </location>
</feature>
<sequence length="353" mass="37110">MRRILLPILAVCLLAAAARASPIVLLDSKQSGYLQSGPSAALGKGELGALVGAATGLTPGAVINEELSKALEGILKPRALAKPRAFVSVNVAGLDADALTDLASERVHRTVELTGPGCSAKATVDGLTRIAAANPTAKLFVVDHSGVQDCEGDCVAQHLSSASADCGLDLSALDMSKVEDKLFATELASTYAGLKSLLLAAQKRSELGTQEDVELYEVSVMGLRALVTKYGPGSPAAEAAKAAVQRLIKWAVESLDAAYQGDVVYQILALPEGPARTATMSQLISWKDQTRRQLQEAVFPPVDQVAASKQFSAKAAGYAAFVLLLYFSLAAVWCMCNMPFKQDTLLYGSKKDQ</sequence>
<keyword evidence="1" id="KW-1133">Transmembrane helix</keyword>
<dbReference type="EMBL" id="JAEHOE010000054">
    <property type="protein sequence ID" value="KAG2491316.1"/>
    <property type="molecule type" value="Genomic_DNA"/>
</dbReference>
<dbReference type="AlphaFoldDB" id="A0A835XZJ8"/>
<keyword evidence="5" id="KW-1185">Reference proteome</keyword>
<feature type="transmembrane region" description="Helical" evidence="1">
    <location>
        <begin position="315"/>
        <end position="336"/>
    </location>
</feature>
<gene>
    <name evidence="4" type="ORF">HYH03_010322</name>
</gene>
<dbReference type="GO" id="GO:0012505">
    <property type="term" value="C:endomembrane system"/>
    <property type="evidence" value="ECO:0007669"/>
    <property type="project" value="TreeGrafter"/>
</dbReference>
<keyword evidence="1" id="KW-0812">Transmembrane</keyword>
<name>A0A835XZJ8_9CHLO</name>
<proteinExistence type="predicted"/>
<dbReference type="PANTHER" id="PTHR37735:SF1">
    <property type="entry name" value="OS08G0567000 PROTEIN"/>
    <property type="match status" value="1"/>
</dbReference>
<evidence type="ECO:0000256" key="2">
    <source>
        <dbReference type="SAM" id="SignalP"/>
    </source>
</evidence>
<dbReference type="Pfam" id="PF25070">
    <property type="entry name" value="DUF7794"/>
    <property type="match status" value="1"/>
</dbReference>
<keyword evidence="2" id="KW-0732">Signal</keyword>
<evidence type="ECO:0000259" key="3">
    <source>
        <dbReference type="Pfam" id="PF25070"/>
    </source>
</evidence>
<reference evidence="4" key="1">
    <citation type="journal article" date="2020" name="bioRxiv">
        <title>Comparative genomics of Chlamydomonas.</title>
        <authorList>
            <person name="Craig R.J."/>
            <person name="Hasan A.R."/>
            <person name="Ness R.W."/>
            <person name="Keightley P.D."/>
        </authorList>
    </citation>
    <scope>NUCLEOTIDE SEQUENCE</scope>
    <source>
        <strain evidence="4">CCAP 11/70</strain>
    </source>
</reference>
<protein>
    <recommendedName>
        <fullName evidence="3">DUF7794 domain-containing protein</fullName>
    </recommendedName>
</protein>
<comment type="caution">
    <text evidence="4">The sequence shown here is derived from an EMBL/GenBank/DDBJ whole genome shotgun (WGS) entry which is preliminary data.</text>
</comment>
<dbReference type="OrthoDB" id="528166at2759"/>
<keyword evidence="1" id="KW-0472">Membrane</keyword>
<feature type="chain" id="PRO_5032682024" description="DUF7794 domain-containing protein" evidence="2">
    <location>
        <begin position="21"/>
        <end position="353"/>
    </location>
</feature>